<evidence type="ECO:0000256" key="4">
    <source>
        <dbReference type="ARBA" id="ARBA00023136"/>
    </source>
</evidence>
<evidence type="ECO:0000256" key="3">
    <source>
        <dbReference type="ARBA" id="ARBA00022989"/>
    </source>
</evidence>
<keyword evidence="2 5" id="KW-0812">Transmembrane</keyword>
<comment type="caution">
    <text evidence="8">The sequence shown here is derived from an EMBL/GenBank/DDBJ whole genome shotgun (WGS) entry which is preliminary data.</text>
</comment>
<feature type="transmembrane region" description="Helical" evidence="5">
    <location>
        <begin position="115"/>
        <end position="133"/>
    </location>
</feature>
<dbReference type="SMART" id="SM00752">
    <property type="entry name" value="HTTM"/>
    <property type="match status" value="1"/>
</dbReference>
<dbReference type="InterPro" id="IPR052964">
    <property type="entry name" value="Sporulation_signal_mat"/>
</dbReference>
<evidence type="ECO:0000256" key="2">
    <source>
        <dbReference type="ARBA" id="ARBA00022692"/>
    </source>
</evidence>
<feature type="transmembrane region" description="Helical" evidence="5">
    <location>
        <begin position="76"/>
        <end position="95"/>
    </location>
</feature>
<accession>A0A4Y7U7D7</accession>
<reference evidence="8 10" key="2">
    <citation type="journal article" date="2018" name="Syst. Appl. Microbiol.">
        <title>Flavobacterium circumlabens sp. nov. and Flavobacterium cupreum sp. nov., two psychrotrophic species isolated from Antarctic environmental samples.</title>
        <authorList>
            <person name="Kralova S."/>
            <person name="Busse H.J."/>
            <person name="Svec P."/>
            <person name="Maslanova I."/>
            <person name="Stankova E."/>
            <person name="Bartak M."/>
            <person name="Sedlacek I."/>
        </authorList>
    </citation>
    <scope>NUCLEOTIDE SEQUENCE [LARGE SCALE GENOMIC DNA]</scope>
    <source>
        <strain evidence="8 10">CCM 8828</strain>
    </source>
</reference>
<dbReference type="EMBL" id="QWDN01000009">
    <property type="protein sequence ID" value="TEB42357.1"/>
    <property type="molecule type" value="Genomic_DNA"/>
</dbReference>
<dbReference type="PANTHER" id="PTHR39535">
    <property type="entry name" value="SPORULATION-DELAYING PROTEIN SDPB"/>
    <property type="match status" value="1"/>
</dbReference>
<evidence type="ECO:0000256" key="1">
    <source>
        <dbReference type="ARBA" id="ARBA00004127"/>
    </source>
</evidence>
<reference evidence="7 9" key="1">
    <citation type="journal article" date="2015" name="Stand. Genomic Sci.">
        <title>Genomic Encyclopedia of Bacterial and Archaeal Type Strains, Phase III: the genomes of soil and plant-associated and newly described type strains.</title>
        <authorList>
            <person name="Whitman W.B."/>
            <person name="Woyke T."/>
            <person name="Klenk H.P."/>
            <person name="Zhou Y."/>
            <person name="Lilburn T.G."/>
            <person name="Beck B.J."/>
            <person name="De Vos P."/>
            <person name="Vandamme P."/>
            <person name="Eisen J.A."/>
            <person name="Garrity G."/>
            <person name="Hugenholtz P."/>
            <person name="Kyrpides N.C."/>
        </authorList>
    </citation>
    <scope>NUCLEOTIDE SEQUENCE [LARGE SCALE GENOMIC DNA]</scope>
    <source>
        <strain evidence="7 9">P5626</strain>
    </source>
</reference>
<dbReference type="InterPro" id="IPR011020">
    <property type="entry name" value="HTTM-like"/>
</dbReference>
<protein>
    <submittedName>
        <fullName evidence="7">Antimicrobial peptide system SdpB family protein</fullName>
    </submittedName>
</protein>
<keyword evidence="4 5" id="KW-0472">Membrane</keyword>
<evidence type="ECO:0000313" key="9">
    <source>
        <dbReference type="Proteomes" id="UP000295270"/>
    </source>
</evidence>
<gene>
    <name evidence="8" type="ORF">D0809_20905</name>
    <name evidence="7" type="ORF">EV142_10972</name>
</gene>
<name>A0A4Y7U7D7_9FLAO</name>
<dbReference type="OrthoDB" id="128729at2"/>
<dbReference type="EMBL" id="SLWA01000009">
    <property type="protein sequence ID" value="TCN53089.1"/>
    <property type="molecule type" value="Genomic_DNA"/>
</dbReference>
<dbReference type="AlphaFoldDB" id="A0A4Y7U7D7"/>
<dbReference type="Proteomes" id="UP000298340">
    <property type="component" value="Unassembled WGS sequence"/>
</dbReference>
<feature type="transmembrane region" description="Helical" evidence="5">
    <location>
        <begin position="153"/>
        <end position="173"/>
    </location>
</feature>
<feature type="transmembrane region" description="Helical" evidence="5">
    <location>
        <begin position="246"/>
        <end position="279"/>
    </location>
</feature>
<evidence type="ECO:0000313" key="10">
    <source>
        <dbReference type="Proteomes" id="UP000298340"/>
    </source>
</evidence>
<sequence>MISKQLNVVESLINKNYWFNWLGLSRTIIASALILTLLCNSKYAFFFTGYQNENCHKFGQYEFNFFSFFNDFQTGIYFALAGLLLVASGIFPRYTCVLHWFISYSFSITSSCTDGGYQVASILTMLLIPICIFDKRRWHWSEDTFTHSYFSKVTVTFAFYMISLQVFTIYFFASVGKFKVEEWKNGTALYYWFTQPLFGGTIFFKPFIDLLLSSPVAATLLNWSVLVIELLIALSIFILDARKKKVIISLGILFHFFIGLFMGIVSFSFVMCSALLILISNNVNYEFRIFNFPVASFNFSSLLLLTAKKNK</sequence>
<feature type="transmembrane region" description="Helical" evidence="5">
    <location>
        <begin position="18"/>
        <end position="38"/>
    </location>
</feature>
<organism evidence="8 10">
    <name type="scientific">Flavobacterium circumlabens</name>
    <dbReference type="NCBI Taxonomy" id="2133765"/>
    <lineage>
        <taxon>Bacteria</taxon>
        <taxon>Pseudomonadati</taxon>
        <taxon>Bacteroidota</taxon>
        <taxon>Flavobacteriia</taxon>
        <taxon>Flavobacteriales</taxon>
        <taxon>Flavobacteriaceae</taxon>
        <taxon>Flavobacterium</taxon>
    </lineage>
</organism>
<reference evidence="7" key="3">
    <citation type="submission" date="2019-03" db="EMBL/GenBank/DDBJ databases">
        <authorList>
            <person name="Whitman W."/>
            <person name="Huntemann M."/>
            <person name="Clum A."/>
            <person name="Pillay M."/>
            <person name="Palaniappan K."/>
            <person name="Varghese N."/>
            <person name="Mikhailova N."/>
            <person name="Stamatis D."/>
            <person name="Reddy T."/>
            <person name="Daum C."/>
            <person name="Shapiro N."/>
            <person name="Ivanova N."/>
            <person name="Kyrpides N."/>
            <person name="Woyke T."/>
        </authorList>
    </citation>
    <scope>NUCLEOTIDE SEQUENCE</scope>
    <source>
        <strain evidence="7">P5626</strain>
    </source>
</reference>
<evidence type="ECO:0000313" key="8">
    <source>
        <dbReference type="EMBL" id="TEB42357.1"/>
    </source>
</evidence>
<comment type="subcellular location">
    <subcellularLocation>
        <location evidence="1">Endomembrane system</location>
        <topology evidence="1">Multi-pass membrane protein</topology>
    </subcellularLocation>
</comment>
<dbReference type="InterPro" id="IPR023894">
    <property type="entry name" value="Sporulation_SdpB"/>
</dbReference>
<evidence type="ECO:0000313" key="7">
    <source>
        <dbReference type="EMBL" id="TCN53089.1"/>
    </source>
</evidence>
<keyword evidence="9" id="KW-1185">Reference proteome</keyword>
<dbReference type="PANTHER" id="PTHR39535:SF2">
    <property type="entry name" value="HTTM DOMAIN-CONTAINING PROTEIN"/>
    <property type="match status" value="1"/>
</dbReference>
<dbReference type="RefSeq" id="WP_132037498.1">
    <property type="nucleotide sequence ID" value="NZ_QWDN01000009.1"/>
</dbReference>
<feature type="domain" description="HTTM-like" evidence="6">
    <location>
        <begin position="14"/>
        <end position="283"/>
    </location>
</feature>
<dbReference type="NCBIfam" id="TIGR04033">
    <property type="entry name" value="export_SdpB"/>
    <property type="match status" value="1"/>
</dbReference>
<feature type="transmembrane region" description="Helical" evidence="5">
    <location>
        <begin position="285"/>
        <end position="305"/>
    </location>
</feature>
<proteinExistence type="predicted"/>
<dbReference type="Proteomes" id="UP000295270">
    <property type="component" value="Unassembled WGS sequence"/>
</dbReference>
<dbReference type="GO" id="GO:0012505">
    <property type="term" value="C:endomembrane system"/>
    <property type="evidence" value="ECO:0007669"/>
    <property type="project" value="UniProtKB-SubCell"/>
</dbReference>
<evidence type="ECO:0000256" key="5">
    <source>
        <dbReference type="SAM" id="Phobius"/>
    </source>
</evidence>
<keyword evidence="3 5" id="KW-1133">Transmembrane helix</keyword>
<evidence type="ECO:0000259" key="6">
    <source>
        <dbReference type="SMART" id="SM00752"/>
    </source>
</evidence>
<feature type="transmembrane region" description="Helical" evidence="5">
    <location>
        <begin position="220"/>
        <end position="239"/>
    </location>
</feature>